<dbReference type="NCBIfam" id="TIGR02469">
    <property type="entry name" value="CbiT"/>
    <property type="match status" value="1"/>
</dbReference>
<accession>A0ABQ5NB32</accession>
<evidence type="ECO:0000256" key="1">
    <source>
        <dbReference type="ARBA" id="ARBA00004953"/>
    </source>
</evidence>
<keyword evidence="5" id="KW-0808">Transferase</keyword>
<dbReference type="Proteomes" id="UP001208567">
    <property type="component" value="Unassembled WGS sequence"/>
</dbReference>
<evidence type="ECO:0000256" key="4">
    <source>
        <dbReference type="ARBA" id="ARBA00022603"/>
    </source>
</evidence>
<proteinExistence type="predicted"/>
<evidence type="ECO:0000256" key="2">
    <source>
        <dbReference type="ARBA" id="ARBA00016505"/>
    </source>
</evidence>
<evidence type="ECO:0000256" key="6">
    <source>
        <dbReference type="ARBA" id="ARBA00022691"/>
    </source>
</evidence>
<dbReference type="Pfam" id="PF00398">
    <property type="entry name" value="RrnaAD"/>
    <property type="match status" value="1"/>
</dbReference>
<evidence type="ECO:0000313" key="10">
    <source>
        <dbReference type="Proteomes" id="UP001208567"/>
    </source>
</evidence>
<evidence type="ECO:0000256" key="3">
    <source>
        <dbReference type="ARBA" id="ARBA00022573"/>
    </source>
</evidence>
<evidence type="ECO:0000256" key="8">
    <source>
        <dbReference type="ARBA" id="ARBA00029941"/>
    </source>
</evidence>
<dbReference type="Gene3D" id="3.40.50.150">
    <property type="entry name" value="Vaccinia Virus protein VP39"/>
    <property type="match status" value="1"/>
</dbReference>
<reference evidence="9 10" key="1">
    <citation type="journal article" date="2024" name="Int. J. Syst. Evol. Microbiol.">
        <title>Clostridium omnivorum sp. nov., isolated from anoxic soil under the treatment of reductive soil disinfestation.</title>
        <authorList>
            <person name="Ueki A."/>
            <person name="Tonouchi A."/>
            <person name="Kaku N."/>
            <person name="Honma S."/>
            <person name="Ueki K."/>
        </authorList>
    </citation>
    <scope>NUCLEOTIDE SEQUENCE [LARGE SCALE GENOMIC DNA]</scope>
    <source>
        <strain evidence="9 10">E14</strain>
    </source>
</reference>
<evidence type="ECO:0000313" key="9">
    <source>
        <dbReference type="EMBL" id="GLC32475.1"/>
    </source>
</evidence>
<keyword evidence="4" id="KW-0489">Methyltransferase</keyword>
<dbReference type="PROSITE" id="PS01131">
    <property type="entry name" value="RRNA_A_DIMETH"/>
    <property type="match status" value="1"/>
</dbReference>
<dbReference type="InterPro" id="IPR029063">
    <property type="entry name" value="SAM-dependent_MTases_sf"/>
</dbReference>
<dbReference type="PANTHER" id="PTHR43182:SF1">
    <property type="entry name" value="COBALT-PRECORRIN-7 C(5)-METHYLTRANSFERASE"/>
    <property type="match status" value="1"/>
</dbReference>
<keyword evidence="7" id="KW-0694">RNA-binding</keyword>
<dbReference type="InterPro" id="IPR020596">
    <property type="entry name" value="rRNA_Ade_Mease_Trfase_CS"/>
</dbReference>
<dbReference type="InterPro" id="IPR014008">
    <property type="entry name" value="Cbl_synth_MTase_CbiT"/>
</dbReference>
<dbReference type="EMBL" id="BRXR01000001">
    <property type="protein sequence ID" value="GLC32475.1"/>
    <property type="molecule type" value="Genomic_DNA"/>
</dbReference>
<dbReference type="SUPFAM" id="SSF53335">
    <property type="entry name" value="S-adenosyl-L-methionine-dependent methyltransferases"/>
    <property type="match status" value="1"/>
</dbReference>
<comment type="pathway">
    <text evidence="1">Cofactor biosynthesis; adenosylcobalamin biosynthesis.</text>
</comment>
<keyword evidence="3" id="KW-0169">Cobalamin biosynthesis</keyword>
<comment type="caution">
    <text evidence="9">The sequence shown here is derived from an EMBL/GenBank/DDBJ whole genome shotgun (WGS) entry which is preliminary data.</text>
</comment>
<evidence type="ECO:0000256" key="5">
    <source>
        <dbReference type="ARBA" id="ARBA00022679"/>
    </source>
</evidence>
<keyword evidence="6" id="KW-0949">S-adenosyl-L-methionine</keyword>
<protein>
    <recommendedName>
        <fullName evidence="2">rRNA adenine N-6-methyltransferase</fullName>
    </recommendedName>
    <alternativeName>
        <fullName evidence="8">Macrolide-lincosamide-streptogramin B resistance protein</fullName>
    </alternativeName>
</protein>
<dbReference type="PANTHER" id="PTHR43182">
    <property type="entry name" value="COBALT-PRECORRIN-6B C(15)-METHYLTRANSFERASE (DECARBOXYLATING)"/>
    <property type="match status" value="1"/>
</dbReference>
<keyword evidence="10" id="KW-1185">Reference proteome</keyword>
<name>A0ABQ5NB32_9CLOT</name>
<organism evidence="9 10">
    <name type="scientific">Clostridium omnivorum</name>
    <dbReference type="NCBI Taxonomy" id="1604902"/>
    <lineage>
        <taxon>Bacteria</taxon>
        <taxon>Bacillati</taxon>
        <taxon>Bacillota</taxon>
        <taxon>Clostridia</taxon>
        <taxon>Eubacteriales</taxon>
        <taxon>Clostridiaceae</taxon>
        <taxon>Clostridium</taxon>
    </lineage>
</organism>
<dbReference type="InterPro" id="IPR001737">
    <property type="entry name" value="KsgA/Erm"/>
</dbReference>
<sequence>MIFIRDEEFIRGNCPMTKEEVRILSIAKLELQQDFNVMEIGAGSGSVTVQMSKICTMGKVTAVEMDSEALDVLYKNIEKFNCKNVTVVEGEALQVEPEINGSFHAIFVGGSGGNIEDIIRKYSLKLKDKGKMVLNFITIDNLYKAMKVLKELNFQVQCTQIAVSKTKGKSSMLFANNPIFIVAAEKV</sequence>
<gene>
    <name evidence="9" type="primary">cbiT</name>
    <name evidence="9" type="ORF">bsdE14_38850</name>
</gene>
<evidence type="ECO:0000256" key="7">
    <source>
        <dbReference type="ARBA" id="ARBA00022884"/>
    </source>
</evidence>
<dbReference type="InterPro" id="IPR050714">
    <property type="entry name" value="Cobalamin_biosynth_MTase"/>
</dbReference>
<dbReference type="CDD" id="cd02440">
    <property type="entry name" value="AdoMet_MTases"/>
    <property type="match status" value="1"/>
</dbReference>
<dbReference type="RefSeq" id="WP_264851781.1">
    <property type="nucleotide sequence ID" value="NZ_BRXR01000001.1"/>
</dbReference>